<accession>A0A023GAP6</accession>
<reference evidence="2" key="1">
    <citation type="submission" date="2014-03" db="EMBL/GenBank/DDBJ databases">
        <title>The sialotranscriptome of Amblyomma triste, Amblyomma parvum and Amblyomma cajennense ticks, uncovered by 454-based RNA-seq.</title>
        <authorList>
            <person name="Garcia G.R."/>
            <person name="Gardinassi L.G."/>
            <person name="Ribeiro J.M."/>
            <person name="Anatriello E."/>
            <person name="Ferreira B.R."/>
            <person name="Moreira H.N."/>
            <person name="Mafra C."/>
            <person name="Olegario M.M."/>
            <person name="Szabo P.J."/>
            <person name="Miranda-Santos I.K."/>
            <person name="Maruyama S.R."/>
        </authorList>
    </citation>
    <scope>NUCLEOTIDE SEQUENCE</scope>
    <source>
        <strain evidence="2">Mato Grasso do Sul</strain>
        <tissue evidence="2">Salivary glands</tissue>
    </source>
</reference>
<protein>
    <recommendedName>
        <fullName evidence="3">Secreted protein</fullName>
    </recommendedName>
</protein>
<dbReference type="SUPFAM" id="SSF50814">
    <property type="entry name" value="Lipocalins"/>
    <property type="match status" value="1"/>
</dbReference>
<sequence>MRLLLLHQILSLAYGAHAVRLIHLQAALNTTEKIYLYLRTKDEMYRADVKCMYLEPNRPNEGYQYFLERGYKVDDQWRKANITATLAEPKRIGDPPTITTTRPHDPRKLITYTMIYWDEDGKCFILLYTRDINGNRKMKCEMYQWNEKVDERRGPIFSHTPVNRETVHRPCEQEYYDYCKDTKPFIVYDMIDCKGTNPPLPN</sequence>
<proteinExistence type="evidence at transcript level"/>
<keyword evidence="1" id="KW-0732">Signal</keyword>
<feature type="signal peptide" evidence="1">
    <location>
        <begin position="1"/>
        <end position="18"/>
    </location>
</feature>
<evidence type="ECO:0008006" key="3">
    <source>
        <dbReference type="Google" id="ProtNLM"/>
    </source>
</evidence>
<dbReference type="Gene3D" id="2.40.128.20">
    <property type="match status" value="1"/>
</dbReference>
<dbReference type="EMBL" id="GBBM01004481">
    <property type="protein sequence ID" value="JAC30937.1"/>
    <property type="molecule type" value="mRNA"/>
</dbReference>
<name>A0A023GAP6_AMBTT</name>
<organism evidence="2">
    <name type="scientific">Amblyomma triste</name>
    <name type="common">Neotropical tick</name>
    <dbReference type="NCBI Taxonomy" id="251400"/>
    <lineage>
        <taxon>Eukaryota</taxon>
        <taxon>Metazoa</taxon>
        <taxon>Ecdysozoa</taxon>
        <taxon>Arthropoda</taxon>
        <taxon>Chelicerata</taxon>
        <taxon>Arachnida</taxon>
        <taxon>Acari</taxon>
        <taxon>Parasitiformes</taxon>
        <taxon>Ixodida</taxon>
        <taxon>Ixodoidea</taxon>
        <taxon>Ixodidae</taxon>
        <taxon>Amblyomminae</taxon>
        <taxon>Amblyomma</taxon>
    </lineage>
</organism>
<evidence type="ECO:0000256" key="1">
    <source>
        <dbReference type="SAM" id="SignalP"/>
    </source>
</evidence>
<dbReference type="AlphaFoldDB" id="A0A023GAP6"/>
<feature type="chain" id="PRO_5001520933" description="Secreted protein" evidence="1">
    <location>
        <begin position="19"/>
        <end position="202"/>
    </location>
</feature>
<evidence type="ECO:0000313" key="2">
    <source>
        <dbReference type="EMBL" id="JAC30937.1"/>
    </source>
</evidence>
<dbReference type="InterPro" id="IPR012674">
    <property type="entry name" value="Calycin"/>
</dbReference>